<proteinExistence type="predicted"/>
<evidence type="ECO:0000313" key="2">
    <source>
        <dbReference type="Proteomes" id="UP001055940"/>
    </source>
</evidence>
<name>A0ABY5D8U0_9ACTN</name>
<sequence length="212" mass="23886">MWTTILAALISALAALGGVIISSYITSKNLRRTWENEREKKFIEDRLETVGKIVSLSSRIRIACLPRISKSPPEDFSENEDLLDFQRELDALTSRLRLTVDNFATASAAIELFESTRSCVSIAREPGPLSEEKRNILTLLLASQRMREEGLVSLARSELGIGEVKGMPKYDAEVIIKALLQKTLKGEGKVEETYEKIMEVQRKKKDSEWLAK</sequence>
<evidence type="ECO:0000313" key="1">
    <source>
        <dbReference type="EMBL" id="USY19526.1"/>
    </source>
</evidence>
<dbReference type="Proteomes" id="UP001055940">
    <property type="component" value="Chromosome"/>
</dbReference>
<keyword evidence="2" id="KW-1185">Reference proteome</keyword>
<organism evidence="1 2">
    <name type="scientific">Nocardiopsis exhalans</name>
    <dbReference type="NCBI Taxonomy" id="163604"/>
    <lineage>
        <taxon>Bacteria</taxon>
        <taxon>Bacillati</taxon>
        <taxon>Actinomycetota</taxon>
        <taxon>Actinomycetes</taxon>
        <taxon>Streptosporangiales</taxon>
        <taxon>Nocardiopsidaceae</taxon>
        <taxon>Nocardiopsis</taxon>
    </lineage>
</organism>
<dbReference type="EMBL" id="CP099837">
    <property type="protein sequence ID" value="USY19526.1"/>
    <property type="molecule type" value="Genomic_DNA"/>
</dbReference>
<reference evidence="1" key="1">
    <citation type="submission" date="2022-06" db="EMBL/GenBank/DDBJ databases">
        <authorList>
            <person name="Ping M."/>
        </authorList>
    </citation>
    <scope>NUCLEOTIDE SEQUENCE</scope>
    <source>
        <strain evidence="1">JCM11759T</strain>
    </source>
</reference>
<dbReference type="RefSeq" id="WP_254418734.1">
    <property type="nucleotide sequence ID" value="NZ_BAAAJB010000092.1"/>
</dbReference>
<protein>
    <submittedName>
        <fullName evidence="1">Uncharacterized protein</fullName>
    </submittedName>
</protein>
<gene>
    <name evidence="1" type="ORF">NE857_30530</name>
</gene>
<accession>A0ABY5D8U0</accession>